<evidence type="ECO:0000313" key="2">
    <source>
        <dbReference type="Proteomes" id="UP001549291"/>
    </source>
</evidence>
<keyword evidence="2" id="KW-1185">Reference proteome</keyword>
<sequence length="272" mass="30569">MPQGGPRIFYGHPTTRHQADASLSLCYGPISSGYSISRIGLWKRDQTIMTDEPIAYIGGAQARFVEAVLAFRRWADHYPVGQRSGEWECDYGEWPAITTTFAAFLDSGVPQHWSAPIVELLLYILARDNEVEVLKRELMAKPAHLLALARLAPHSPERDARWQLADALGSDEFAADEVEPLLEQFFHDADEYVSRRALLALARRRSKRSETLALRAWSTEHEYQRMAALDALSAVNSPLLPSYLDLAQRDGRQYLVNFANSLRAKPASEGSE</sequence>
<dbReference type="Pfam" id="PF13646">
    <property type="entry name" value="HEAT_2"/>
    <property type="match status" value="1"/>
</dbReference>
<dbReference type="SUPFAM" id="SSF48371">
    <property type="entry name" value="ARM repeat"/>
    <property type="match status" value="1"/>
</dbReference>
<dbReference type="EMBL" id="JBEPTQ010000002">
    <property type="protein sequence ID" value="MET4716742.1"/>
    <property type="molecule type" value="Genomic_DNA"/>
</dbReference>
<dbReference type="Proteomes" id="UP001549291">
    <property type="component" value="Unassembled WGS sequence"/>
</dbReference>
<comment type="caution">
    <text evidence="1">The sequence shown here is derived from an EMBL/GenBank/DDBJ whole genome shotgun (WGS) entry which is preliminary data.</text>
</comment>
<dbReference type="InterPro" id="IPR011989">
    <property type="entry name" value="ARM-like"/>
</dbReference>
<accession>A0ABV2RKC6</accession>
<evidence type="ECO:0000313" key="1">
    <source>
        <dbReference type="EMBL" id="MET4716742.1"/>
    </source>
</evidence>
<evidence type="ECO:0008006" key="3">
    <source>
        <dbReference type="Google" id="ProtNLM"/>
    </source>
</evidence>
<protein>
    <recommendedName>
        <fullName evidence="3">HEAT repeat domain-containing protein</fullName>
    </recommendedName>
</protein>
<organism evidence="1 2">
    <name type="scientific">Bradyrhizobium japonicum</name>
    <dbReference type="NCBI Taxonomy" id="375"/>
    <lineage>
        <taxon>Bacteria</taxon>
        <taxon>Pseudomonadati</taxon>
        <taxon>Pseudomonadota</taxon>
        <taxon>Alphaproteobacteria</taxon>
        <taxon>Hyphomicrobiales</taxon>
        <taxon>Nitrobacteraceae</taxon>
        <taxon>Bradyrhizobium</taxon>
    </lineage>
</organism>
<proteinExistence type="predicted"/>
<dbReference type="InterPro" id="IPR016024">
    <property type="entry name" value="ARM-type_fold"/>
</dbReference>
<reference evidence="1 2" key="1">
    <citation type="submission" date="2024-06" db="EMBL/GenBank/DDBJ databases">
        <title>Genomic Encyclopedia of Type Strains, Phase V (KMG-V): Genome sequencing to study the core and pangenomes of soil and plant-associated prokaryotes.</title>
        <authorList>
            <person name="Whitman W."/>
        </authorList>
    </citation>
    <scope>NUCLEOTIDE SEQUENCE [LARGE SCALE GENOMIC DNA]</scope>
    <source>
        <strain evidence="1 2">USDA 160</strain>
    </source>
</reference>
<name>A0ABV2RKC6_BRAJP</name>
<gene>
    <name evidence="1" type="ORF">ABIF63_000848</name>
</gene>
<dbReference type="Gene3D" id="1.25.10.10">
    <property type="entry name" value="Leucine-rich Repeat Variant"/>
    <property type="match status" value="1"/>
</dbReference>